<evidence type="ECO:0000256" key="1">
    <source>
        <dbReference type="ARBA" id="ARBA00002901"/>
    </source>
</evidence>
<evidence type="ECO:0000313" key="9">
    <source>
        <dbReference type="EMBL" id="MDQ0895191.1"/>
    </source>
</evidence>
<dbReference type="InterPro" id="IPR005110">
    <property type="entry name" value="MoeA_linker/N"/>
</dbReference>
<dbReference type="Gene3D" id="2.40.340.10">
    <property type="entry name" value="MoeA, C-terminal, domain IV"/>
    <property type="match status" value="1"/>
</dbReference>
<evidence type="ECO:0000256" key="5">
    <source>
        <dbReference type="ARBA" id="ARBA00023150"/>
    </source>
</evidence>
<evidence type="ECO:0000256" key="3">
    <source>
        <dbReference type="ARBA" id="ARBA00010763"/>
    </source>
</evidence>
<accession>A0ABU0RAU1</accession>
<gene>
    <name evidence="9" type="ORF">QFZ26_002746</name>
</gene>
<dbReference type="PANTHER" id="PTHR10192">
    <property type="entry name" value="MOLYBDOPTERIN BIOSYNTHESIS PROTEIN"/>
    <property type="match status" value="1"/>
</dbReference>
<dbReference type="Gene3D" id="3.90.105.10">
    <property type="entry name" value="Molybdopterin biosynthesis moea protein, domain 2"/>
    <property type="match status" value="1"/>
</dbReference>
<dbReference type="Gene3D" id="3.40.980.10">
    <property type="entry name" value="MoaB/Mog-like domain"/>
    <property type="match status" value="1"/>
</dbReference>
<comment type="pathway">
    <text evidence="2 7">Cofactor biosynthesis; molybdopterin biosynthesis.</text>
</comment>
<dbReference type="InterPro" id="IPR001453">
    <property type="entry name" value="MoaB/Mog_dom"/>
</dbReference>
<evidence type="ECO:0000313" key="10">
    <source>
        <dbReference type="Proteomes" id="UP001239083"/>
    </source>
</evidence>
<comment type="function">
    <text evidence="1 7">Catalyzes the insertion of molybdate into adenylated molybdopterin with the concomitant release of AMP.</text>
</comment>
<dbReference type="EC" id="2.10.1.1" evidence="7"/>
<dbReference type="Pfam" id="PF00994">
    <property type="entry name" value="MoCF_biosynth"/>
    <property type="match status" value="1"/>
</dbReference>
<keyword evidence="7 9" id="KW-0808">Transferase</keyword>
<keyword evidence="7" id="KW-0460">Magnesium</keyword>
<dbReference type="EMBL" id="JAUSYY010000001">
    <property type="protein sequence ID" value="MDQ0895191.1"/>
    <property type="molecule type" value="Genomic_DNA"/>
</dbReference>
<proteinExistence type="inferred from homology"/>
<evidence type="ECO:0000256" key="2">
    <source>
        <dbReference type="ARBA" id="ARBA00005046"/>
    </source>
</evidence>
<name>A0ABU0RAU1_9MICO</name>
<protein>
    <recommendedName>
        <fullName evidence="7">Molybdopterin molybdenumtransferase</fullName>
        <ecNumber evidence="7">2.10.1.1</ecNumber>
    </recommendedName>
</protein>
<keyword evidence="7" id="KW-0479">Metal-binding</keyword>
<reference evidence="9 10" key="1">
    <citation type="submission" date="2023-07" db="EMBL/GenBank/DDBJ databases">
        <title>Comparative genomics of wheat-associated soil bacteria to identify genetic determinants of phenazine resistance.</title>
        <authorList>
            <person name="Mouncey N."/>
        </authorList>
    </citation>
    <scope>NUCLEOTIDE SEQUENCE [LARGE SCALE GENOMIC DNA]</scope>
    <source>
        <strain evidence="9 10">V3I3</strain>
    </source>
</reference>
<dbReference type="SMART" id="SM00852">
    <property type="entry name" value="MoCF_biosynth"/>
    <property type="match status" value="1"/>
</dbReference>
<keyword evidence="10" id="KW-1185">Reference proteome</keyword>
<keyword evidence="4 7" id="KW-0500">Molybdenum</keyword>
<dbReference type="Pfam" id="PF03453">
    <property type="entry name" value="MoeA_N"/>
    <property type="match status" value="1"/>
</dbReference>
<comment type="similarity">
    <text evidence="3 7">Belongs to the MoeA family.</text>
</comment>
<dbReference type="InterPro" id="IPR036688">
    <property type="entry name" value="MoeA_C_domain_IV_sf"/>
</dbReference>
<keyword evidence="5 7" id="KW-0501">Molybdenum cofactor biosynthesis</keyword>
<evidence type="ECO:0000256" key="6">
    <source>
        <dbReference type="ARBA" id="ARBA00047317"/>
    </source>
</evidence>
<dbReference type="PANTHER" id="PTHR10192:SF5">
    <property type="entry name" value="GEPHYRIN"/>
    <property type="match status" value="1"/>
</dbReference>
<organism evidence="9 10">
    <name type="scientific">Agromyces ramosus</name>
    <dbReference type="NCBI Taxonomy" id="33879"/>
    <lineage>
        <taxon>Bacteria</taxon>
        <taxon>Bacillati</taxon>
        <taxon>Actinomycetota</taxon>
        <taxon>Actinomycetes</taxon>
        <taxon>Micrococcales</taxon>
        <taxon>Microbacteriaceae</taxon>
        <taxon>Agromyces</taxon>
    </lineage>
</organism>
<dbReference type="GO" id="GO:0061599">
    <property type="term" value="F:molybdopterin molybdotransferase activity"/>
    <property type="evidence" value="ECO:0007669"/>
    <property type="project" value="UniProtKB-EC"/>
</dbReference>
<sequence length="426" mass="43634">MRTFAEHQHAVRELLQPVKAALAEPAGFEVLPILPVLEADSPLGRVLAVDVHSPGDLPAFANSQMDGYAVRSAELAGARPGAAITLPVVTTTAAGDPVRRHAPGTASPVMTGAAIPEGADAVVPIEQADPPRFLGLDGGEREAPAGASVTFDHPVELGAFVREVGSDVARDAVLLPAGTRLGPPQLGTLAAAGVVAVTVRRRVSVLLISTGHELRPPGTPLAPGQIHDSNTAMLGAALRECGAVVHESLAPDEADAVLTALEASAPRVDLVVTTGGVSAGAFEVVRETLAPLGVEFVKVALQPGGPQGLGLASLRAGAVPVVSFPGNPVSALVSFELFLRPVLRAFAGLTPDRARATLRLAHDVTSPMGRHQVRRGVIDGNGDVEVGAPSSHLLHAYANATVLVHLPVGVDALPAGSHVDVWRIDD</sequence>
<dbReference type="NCBIfam" id="NF045515">
    <property type="entry name" value="Glp_gephyrin"/>
    <property type="match status" value="1"/>
</dbReference>
<dbReference type="SUPFAM" id="SSF63882">
    <property type="entry name" value="MoeA N-terminal region -like"/>
    <property type="match status" value="1"/>
</dbReference>
<dbReference type="InterPro" id="IPR038987">
    <property type="entry name" value="MoeA-like"/>
</dbReference>
<dbReference type="InterPro" id="IPR036425">
    <property type="entry name" value="MoaB/Mog-like_dom_sf"/>
</dbReference>
<evidence type="ECO:0000256" key="4">
    <source>
        <dbReference type="ARBA" id="ARBA00022505"/>
    </source>
</evidence>
<feature type="domain" description="MoaB/Mog" evidence="8">
    <location>
        <begin position="206"/>
        <end position="345"/>
    </location>
</feature>
<dbReference type="SUPFAM" id="SSF53218">
    <property type="entry name" value="Molybdenum cofactor biosynthesis proteins"/>
    <property type="match status" value="1"/>
</dbReference>
<dbReference type="RefSeq" id="WP_307043054.1">
    <property type="nucleotide sequence ID" value="NZ_JAUSYY010000001.1"/>
</dbReference>
<dbReference type="InterPro" id="IPR005111">
    <property type="entry name" value="MoeA_C_domain_IV"/>
</dbReference>
<dbReference type="SUPFAM" id="SSF63867">
    <property type="entry name" value="MoeA C-terminal domain-like"/>
    <property type="match status" value="1"/>
</dbReference>
<comment type="cofactor">
    <cofactor evidence="7">
        <name>Mg(2+)</name>
        <dbReference type="ChEBI" id="CHEBI:18420"/>
    </cofactor>
</comment>
<dbReference type="Pfam" id="PF03454">
    <property type="entry name" value="MoeA_C"/>
    <property type="match status" value="1"/>
</dbReference>
<evidence type="ECO:0000256" key="7">
    <source>
        <dbReference type="RuleBase" id="RU365090"/>
    </source>
</evidence>
<comment type="caution">
    <text evidence="9">The sequence shown here is derived from an EMBL/GenBank/DDBJ whole genome shotgun (WGS) entry which is preliminary data.</text>
</comment>
<dbReference type="Proteomes" id="UP001239083">
    <property type="component" value="Unassembled WGS sequence"/>
</dbReference>
<dbReference type="InterPro" id="IPR036135">
    <property type="entry name" value="MoeA_linker/N_sf"/>
</dbReference>
<dbReference type="Gene3D" id="2.170.190.11">
    <property type="entry name" value="Molybdopterin biosynthesis moea protein, domain 3"/>
    <property type="match status" value="1"/>
</dbReference>
<dbReference type="CDD" id="cd00887">
    <property type="entry name" value="MoeA"/>
    <property type="match status" value="1"/>
</dbReference>
<comment type="catalytic activity">
    <reaction evidence="6">
        <text>adenylyl-molybdopterin + molybdate = Mo-molybdopterin + AMP + H(+)</text>
        <dbReference type="Rhea" id="RHEA:35047"/>
        <dbReference type="ChEBI" id="CHEBI:15378"/>
        <dbReference type="ChEBI" id="CHEBI:36264"/>
        <dbReference type="ChEBI" id="CHEBI:62727"/>
        <dbReference type="ChEBI" id="CHEBI:71302"/>
        <dbReference type="ChEBI" id="CHEBI:456215"/>
        <dbReference type="EC" id="2.10.1.1"/>
    </reaction>
</comment>
<evidence type="ECO:0000259" key="8">
    <source>
        <dbReference type="SMART" id="SM00852"/>
    </source>
</evidence>